<dbReference type="AlphaFoldDB" id="A0A2Z7D5Z4"/>
<reference evidence="10 11" key="1">
    <citation type="journal article" date="2015" name="Proc. Natl. Acad. Sci. U.S.A.">
        <title>The resurrection genome of Boea hygrometrica: A blueprint for survival of dehydration.</title>
        <authorList>
            <person name="Xiao L."/>
            <person name="Yang G."/>
            <person name="Zhang L."/>
            <person name="Yang X."/>
            <person name="Zhao S."/>
            <person name="Ji Z."/>
            <person name="Zhou Q."/>
            <person name="Hu M."/>
            <person name="Wang Y."/>
            <person name="Chen M."/>
            <person name="Xu Y."/>
            <person name="Jin H."/>
            <person name="Xiao X."/>
            <person name="Hu G."/>
            <person name="Bao F."/>
            <person name="Hu Y."/>
            <person name="Wan P."/>
            <person name="Li L."/>
            <person name="Deng X."/>
            <person name="Kuang T."/>
            <person name="Xiang C."/>
            <person name="Zhu J.K."/>
            <person name="Oliver M.J."/>
            <person name="He Y."/>
        </authorList>
    </citation>
    <scope>NUCLEOTIDE SEQUENCE [LARGE SCALE GENOMIC DNA]</scope>
    <source>
        <strain evidence="11">cv. XS01</strain>
    </source>
</reference>
<evidence type="ECO:0000256" key="8">
    <source>
        <dbReference type="SAM" id="SignalP"/>
    </source>
</evidence>
<dbReference type="InterPro" id="IPR013210">
    <property type="entry name" value="LRR_N_plant-typ"/>
</dbReference>
<keyword evidence="4 8" id="KW-0732">Signal</keyword>
<keyword evidence="6" id="KW-0472">Membrane</keyword>
<feature type="domain" description="Leucine-rich repeat-containing N-terminal plant-type" evidence="9">
    <location>
        <begin position="29"/>
        <end position="67"/>
    </location>
</feature>
<protein>
    <submittedName>
        <fullName evidence="10">Polygalacturonase inhibitor-like</fullName>
    </submittedName>
</protein>
<comment type="similarity">
    <text evidence="7">Belongs to the polygalacturonase-inhibiting protein family.</text>
</comment>
<evidence type="ECO:0000256" key="4">
    <source>
        <dbReference type="ARBA" id="ARBA00022729"/>
    </source>
</evidence>
<dbReference type="InterPro" id="IPR051848">
    <property type="entry name" value="PGIP"/>
</dbReference>
<evidence type="ECO:0000256" key="1">
    <source>
        <dbReference type="ARBA" id="ARBA00004196"/>
    </source>
</evidence>
<evidence type="ECO:0000256" key="2">
    <source>
        <dbReference type="ARBA" id="ARBA00004370"/>
    </source>
</evidence>
<dbReference type="Pfam" id="PF08263">
    <property type="entry name" value="LRRNT_2"/>
    <property type="match status" value="1"/>
</dbReference>
<dbReference type="SUPFAM" id="SSF52058">
    <property type="entry name" value="L domain-like"/>
    <property type="match status" value="1"/>
</dbReference>
<dbReference type="EMBL" id="KQ989024">
    <property type="protein sequence ID" value="KZV55044.1"/>
    <property type="molecule type" value="Genomic_DNA"/>
</dbReference>
<evidence type="ECO:0000256" key="5">
    <source>
        <dbReference type="ARBA" id="ARBA00022737"/>
    </source>
</evidence>
<dbReference type="PANTHER" id="PTHR48059:SF4">
    <property type="entry name" value="POLYGALACTURONASE INHIBITOR 1-RELATED"/>
    <property type="match status" value="1"/>
</dbReference>
<evidence type="ECO:0000256" key="7">
    <source>
        <dbReference type="ARBA" id="ARBA00038043"/>
    </source>
</evidence>
<feature type="signal peptide" evidence="8">
    <location>
        <begin position="1"/>
        <end position="25"/>
    </location>
</feature>
<sequence length="332" mass="37777">MEKKTSYLYILSLLIFLSSSELCQSIRCHPEDKKVLFQIKQHFGNAYTFASWNPDTDCCYWYIVKCDPRTNRISRFNLITADDVSGHIPDTIADLPYLQSLTFHKLPNLTGTIPSSITRLTKLTSLTISWTNVSGPIPPFIGELKNLTFLDLSFNNFSDSIPPSLADLRNLNGLRLDRNQLSGSIPESFGNFTLSLQYLYLSHNQLSGEIPKGWGDLPFIFMELQRNRLEGDISFLFGKNKSIQVADFSRNLLQFDFSNLQFPDDLGTLDLNHNKIYGSLPEDLVNLDRLFLNVSYNRLCGKIPSGGRLQELDYTSYFHNRCLCGSPLPDCK</sequence>
<evidence type="ECO:0000313" key="10">
    <source>
        <dbReference type="EMBL" id="KZV55044.1"/>
    </source>
</evidence>
<dbReference type="FunFam" id="3.80.10.10:FF:000400">
    <property type="entry name" value="Nuclear pore complex protein NUP107"/>
    <property type="match status" value="1"/>
</dbReference>
<dbReference type="Proteomes" id="UP000250235">
    <property type="component" value="Unassembled WGS sequence"/>
</dbReference>
<evidence type="ECO:0000259" key="9">
    <source>
        <dbReference type="Pfam" id="PF08263"/>
    </source>
</evidence>
<name>A0A2Z7D5Z4_9LAMI</name>
<accession>A0A2Z7D5Z4</accession>
<evidence type="ECO:0000256" key="3">
    <source>
        <dbReference type="ARBA" id="ARBA00022614"/>
    </source>
</evidence>
<dbReference type="InterPro" id="IPR001611">
    <property type="entry name" value="Leu-rich_rpt"/>
</dbReference>
<dbReference type="InterPro" id="IPR032675">
    <property type="entry name" value="LRR_dom_sf"/>
</dbReference>
<feature type="chain" id="PRO_5016450728" evidence="8">
    <location>
        <begin position="26"/>
        <end position="332"/>
    </location>
</feature>
<dbReference type="GO" id="GO:0016020">
    <property type="term" value="C:membrane"/>
    <property type="evidence" value="ECO:0007669"/>
    <property type="project" value="UniProtKB-SubCell"/>
</dbReference>
<keyword evidence="5" id="KW-0677">Repeat</keyword>
<dbReference type="PANTHER" id="PTHR48059">
    <property type="entry name" value="POLYGALACTURONASE INHIBITOR 1"/>
    <property type="match status" value="1"/>
</dbReference>
<gene>
    <name evidence="10" type="ORF">F511_31821</name>
</gene>
<comment type="subcellular location">
    <subcellularLocation>
        <location evidence="1">Cell envelope</location>
    </subcellularLocation>
    <subcellularLocation>
        <location evidence="2">Membrane</location>
    </subcellularLocation>
</comment>
<dbReference type="Pfam" id="PF00560">
    <property type="entry name" value="LRR_1"/>
    <property type="match status" value="4"/>
</dbReference>
<dbReference type="OrthoDB" id="676979at2759"/>
<dbReference type="Gene3D" id="3.80.10.10">
    <property type="entry name" value="Ribonuclease Inhibitor"/>
    <property type="match status" value="1"/>
</dbReference>
<organism evidence="10 11">
    <name type="scientific">Dorcoceras hygrometricum</name>
    <dbReference type="NCBI Taxonomy" id="472368"/>
    <lineage>
        <taxon>Eukaryota</taxon>
        <taxon>Viridiplantae</taxon>
        <taxon>Streptophyta</taxon>
        <taxon>Embryophyta</taxon>
        <taxon>Tracheophyta</taxon>
        <taxon>Spermatophyta</taxon>
        <taxon>Magnoliopsida</taxon>
        <taxon>eudicotyledons</taxon>
        <taxon>Gunneridae</taxon>
        <taxon>Pentapetalae</taxon>
        <taxon>asterids</taxon>
        <taxon>lamiids</taxon>
        <taxon>Lamiales</taxon>
        <taxon>Gesneriaceae</taxon>
        <taxon>Didymocarpoideae</taxon>
        <taxon>Trichosporeae</taxon>
        <taxon>Loxocarpinae</taxon>
        <taxon>Dorcoceras</taxon>
    </lineage>
</organism>
<keyword evidence="3" id="KW-0433">Leucine-rich repeat</keyword>
<evidence type="ECO:0000256" key="6">
    <source>
        <dbReference type="ARBA" id="ARBA00023136"/>
    </source>
</evidence>
<evidence type="ECO:0000313" key="11">
    <source>
        <dbReference type="Proteomes" id="UP000250235"/>
    </source>
</evidence>
<keyword evidence="11" id="KW-1185">Reference proteome</keyword>
<proteinExistence type="inferred from homology"/>